<evidence type="ECO:0000313" key="2">
    <source>
        <dbReference type="EMBL" id="MBI9114880.1"/>
    </source>
</evidence>
<gene>
    <name evidence="2" type="ORF">JAV76_07625</name>
</gene>
<dbReference type="RefSeq" id="WP_198733446.1">
    <property type="nucleotide sequence ID" value="NZ_JAEINH010000005.1"/>
</dbReference>
<proteinExistence type="predicted"/>
<protein>
    <submittedName>
        <fullName evidence="2">Uncharacterized protein</fullName>
    </submittedName>
</protein>
<evidence type="ECO:0000313" key="3">
    <source>
        <dbReference type="Proteomes" id="UP000602087"/>
    </source>
</evidence>
<accession>A0A934M9R9</accession>
<feature type="region of interest" description="Disordered" evidence="1">
    <location>
        <begin position="1"/>
        <end position="26"/>
    </location>
</feature>
<comment type="caution">
    <text evidence="2">The sequence shown here is derived from an EMBL/GenBank/DDBJ whole genome shotgun (WGS) entry which is preliminary data.</text>
</comment>
<keyword evidence="3" id="KW-1185">Reference proteome</keyword>
<reference evidence="2" key="1">
    <citation type="submission" date="2020-12" db="EMBL/GenBank/DDBJ databases">
        <title>Sanguibacter suaedae sp. nov., isolated from Suaeda aralocaspica.</title>
        <authorList>
            <person name="Ma Q."/>
        </authorList>
    </citation>
    <scope>NUCLEOTIDE SEQUENCE</scope>
    <source>
        <strain evidence="2">YZGR15</strain>
    </source>
</reference>
<dbReference type="AlphaFoldDB" id="A0A934M9R9"/>
<name>A0A934M9R9_9MICO</name>
<sequence>MLSALILPAPVASHHDVTSSSAGDQTTMQGAWTDIEAGAARVAELPDGLDPATVRRELIAAHVER</sequence>
<dbReference type="Proteomes" id="UP000602087">
    <property type="component" value="Unassembled WGS sequence"/>
</dbReference>
<organism evidence="2 3">
    <name type="scientific">Sanguibacter suaedae</name>
    <dbReference type="NCBI Taxonomy" id="2795737"/>
    <lineage>
        <taxon>Bacteria</taxon>
        <taxon>Bacillati</taxon>
        <taxon>Actinomycetota</taxon>
        <taxon>Actinomycetes</taxon>
        <taxon>Micrococcales</taxon>
        <taxon>Sanguibacteraceae</taxon>
        <taxon>Sanguibacter</taxon>
    </lineage>
</organism>
<evidence type="ECO:0000256" key="1">
    <source>
        <dbReference type="SAM" id="MobiDB-lite"/>
    </source>
</evidence>
<dbReference type="EMBL" id="JAEINH010000005">
    <property type="protein sequence ID" value="MBI9114880.1"/>
    <property type="molecule type" value="Genomic_DNA"/>
</dbReference>